<evidence type="ECO:0000256" key="6">
    <source>
        <dbReference type="ARBA" id="ARBA00023288"/>
    </source>
</evidence>
<comment type="subcellular location">
    <subcellularLocation>
        <location evidence="8">Cell outer membrane</location>
        <topology evidence="8">Lipid-anchor</topology>
    </subcellularLocation>
</comment>
<name>A0A7X9FUR7_9DELT</name>
<dbReference type="PROSITE" id="PS51257">
    <property type="entry name" value="PROKAR_LIPOPROTEIN"/>
    <property type="match status" value="1"/>
</dbReference>
<sequence length="148" mass="16323">MRISKILLVLIAGLVMTGCSCKTKTIEGAENVPGTGISQSPLKDINFDFDKYNITPTAQGILKENAAWLKANPGKKVQIEGHCDERGTSEYNMALGNKRAKAAFDYLKSLGVDPAIMSTVSYGKELPLDPRHNEEAWAKNRRDHFNVQ</sequence>
<dbReference type="InterPro" id="IPR050330">
    <property type="entry name" value="Bact_OuterMem_StrucFunc"/>
</dbReference>
<evidence type="ECO:0000313" key="11">
    <source>
        <dbReference type="EMBL" id="NMC64164.1"/>
    </source>
</evidence>
<evidence type="ECO:0000259" key="10">
    <source>
        <dbReference type="PROSITE" id="PS51123"/>
    </source>
</evidence>
<feature type="chain" id="PRO_5030917383" description="Peptidoglycan-associated lipoprotein" evidence="9">
    <location>
        <begin position="22"/>
        <end position="148"/>
    </location>
</feature>
<dbReference type="SUPFAM" id="SSF103088">
    <property type="entry name" value="OmpA-like"/>
    <property type="match status" value="1"/>
</dbReference>
<protein>
    <recommendedName>
        <fullName evidence="8">Peptidoglycan-associated lipoprotein</fullName>
        <shortName evidence="8">PAL</shortName>
    </recommendedName>
</protein>
<evidence type="ECO:0000256" key="2">
    <source>
        <dbReference type="ARBA" id="ARBA00022729"/>
    </source>
</evidence>
<dbReference type="AlphaFoldDB" id="A0A7X9FUR7"/>
<dbReference type="NCBIfam" id="TIGR02802">
    <property type="entry name" value="Pal_lipo"/>
    <property type="match status" value="1"/>
</dbReference>
<evidence type="ECO:0000256" key="8">
    <source>
        <dbReference type="HAMAP-Rule" id="MF_02204"/>
    </source>
</evidence>
<dbReference type="GO" id="GO:0051301">
    <property type="term" value="P:cell division"/>
    <property type="evidence" value="ECO:0007669"/>
    <property type="project" value="UniProtKB-KW"/>
</dbReference>
<dbReference type="InterPro" id="IPR006665">
    <property type="entry name" value="OmpA-like"/>
</dbReference>
<organism evidence="11 12">
    <name type="scientific">SAR324 cluster bacterium</name>
    <dbReference type="NCBI Taxonomy" id="2024889"/>
    <lineage>
        <taxon>Bacteria</taxon>
        <taxon>Deltaproteobacteria</taxon>
        <taxon>SAR324 cluster</taxon>
    </lineage>
</organism>
<dbReference type="Gene3D" id="3.30.1330.60">
    <property type="entry name" value="OmpA-like domain"/>
    <property type="match status" value="1"/>
</dbReference>
<dbReference type="HAMAP" id="MF_02204">
    <property type="entry name" value="Pal"/>
    <property type="match status" value="1"/>
</dbReference>
<dbReference type="GO" id="GO:0009279">
    <property type="term" value="C:cell outer membrane"/>
    <property type="evidence" value="ECO:0007669"/>
    <property type="project" value="UniProtKB-SubCell"/>
</dbReference>
<feature type="signal peptide" evidence="9">
    <location>
        <begin position="1"/>
        <end position="21"/>
    </location>
</feature>
<keyword evidence="6 8" id="KW-0449">Lipoprotein</keyword>
<dbReference type="InterPro" id="IPR014169">
    <property type="entry name" value="Pal_lipo_C"/>
</dbReference>
<reference evidence="11 12" key="1">
    <citation type="journal article" date="2020" name="Biotechnol. Biofuels">
        <title>New insights from the biogas microbiome by comprehensive genome-resolved metagenomics of nearly 1600 species originating from multiple anaerobic digesters.</title>
        <authorList>
            <person name="Campanaro S."/>
            <person name="Treu L."/>
            <person name="Rodriguez-R L.M."/>
            <person name="Kovalovszki A."/>
            <person name="Ziels R.M."/>
            <person name="Maus I."/>
            <person name="Zhu X."/>
            <person name="Kougias P.G."/>
            <person name="Basile A."/>
            <person name="Luo G."/>
            <person name="Schluter A."/>
            <person name="Konstantinidis K.T."/>
            <person name="Angelidaki I."/>
        </authorList>
    </citation>
    <scope>NUCLEOTIDE SEQUENCE [LARGE SCALE GENOMIC DNA]</scope>
    <source>
        <strain evidence="11">AS27yjCOA_65</strain>
    </source>
</reference>
<evidence type="ECO:0000256" key="9">
    <source>
        <dbReference type="SAM" id="SignalP"/>
    </source>
</evidence>
<feature type="domain" description="OmpA-like" evidence="10">
    <location>
        <begin position="34"/>
        <end position="148"/>
    </location>
</feature>
<comment type="caution">
    <text evidence="11">The sequence shown here is derived from an EMBL/GenBank/DDBJ whole genome shotgun (WGS) entry which is preliminary data.</text>
</comment>
<gene>
    <name evidence="8 11" type="primary">pal</name>
    <name evidence="11" type="ORF">GYA55_13450</name>
</gene>
<evidence type="ECO:0000256" key="4">
    <source>
        <dbReference type="ARBA" id="ARBA00023139"/>
    </source>
</evidence>
<keyword evidence="3 8" id="KW-0472">Membrane</keyword>
<comment type="similarity">
    <text evidence="8">Belongs to the Pal lipoprotein family.</text>
</comment>
<keyword evidence="5 8" id="KW-0998">Cell outer membrane</keyword>
<dbReference type="Proteomes" id="UP000524246">
    <property type="component" value="Unassembled WGS sequence"/>
</dbReference>
<dbReference type="InterPro" id="IPR039001">
    <property type="entry name" value="Pal"/>
</dbReference>
<dbReference type="PANTHER" id="PTHR30329">
    <property type="entry name" value="STATOR ELEMENT OF FLAGELLAR MOTOR COMPLEX"/>
    <property type="match status" value="1"/>
</dbReference>
<keyword evidence="4 8" id="KW-0564">Palmitate</keyword>
<evidence type="ECO:0000313" key="12">
    <source>
        <dbReference type="Proteomes" id="UP000524246"/>
    </source>
</evidence>
<evidence type="ECO:0000256" key="1">
    <source>
        <dbReference type="ARBA" id="ARBA00022618"/>
    </source>
</evidence>
<dbReference type="Pfam" id="PF00691">
    <property type="entry name" value="OmpA"/>
    <property type="match status" value="1"/>
</dbReference>
<evidence type="ECO:0000256" key="3">
    <source>
        <dbReference type="ARBA" id="ARBA00023136"/>
    </source>
</evidence>
<keyword evidence="1" id="KW-0132">Cell division</keyword>
<proteinExistence type="inferred from homology"/>
<evidence type="ECO:0000256" key="5">
    <source>
        <dbReference type="ARBA" id="ARBA00023237"/>
    </source>
</evidence>
<dbReference type="CDD" id="cd07185">
    <property type="entry name" value="OmpA_C-like"/>
    <property type="match status" value="1"/>
</dbReference>
<dbReference type="InterPro" id="IPR036737">
    <property type="entry name" value="OmpA-like_sf"/>
</dbReference>
<accession>A0A7X9FUR7</accession>
<keyword evidence="7" id="KW-0131">Cell cycle</keyword>
<dbReference type="PROSITE" id="PS51123">
    <property type="entry name" value="OMPA_2"/>
    <property type="match status" value="1"/>
</dbReference>
<evidence type="ECO:0000256" key="7">
    <source>
        <dbReference type="ARBA" id="ARBA00023306"/>
    </source>
</evidence>
<dbReference type="PANTHER" id="PTHR30329:SF21">
    <property type="entry name" value="LIPOPROTEIN YIAD-RELATED"/>
    <property type="match status" value="1"/>
</dbReference>
<dbReference type="PRINTS" id="PR01021">
    <property type="entry name" value="OMPADOMAIN"/>
</dbReference>
<keyword evidence="2 8" id="KW-0732">Signal</keyword>
<dbReference type="EMBL" id="JAAZON010000613">
    <property type="protein sequence ID" value="NMC64164.1"/>
    <property type="molecule type" value="Genomic_DNA"/>
</dbReference>
<dbReference type="InterPro" id="IPR006664">
    <property type="entry name" value="OMP_bac"/>
</dbReference>